<reference evidence="2" key="2">
    <citation type="submission" date="2015-03" db="EMBL/GenBank/DDBJ databases">
        <authorList>
            <person name="Chow C.-E.T."/>
            <person name="Winget D.M."/>
            <person name="White R.A.III."/>
            <person name="Hallam S.J."/>
            <person name="Suttle C.A."/>
        </authorList>
    </citation>
    <scope>NUCLEOTIDE SEQUENCE</scope>
    <source>
        <strain evidence="2">Anoxic2_5</strain>
    </source>
</reference>
<feature type="compositionally biased region" description="Basic and acidic residues" evidence="1">
    <location>
        <begin position="63"/>
        <end position="75"/>
    </location>
</feature>
<dbReference type="EMBL" id="KR029589">
    <property type="protein sequence ID" value="AKH47104.1"/>
    <property type="molecule type" value="Genomic_DNA"/>
</dbReference>
<evidence type="ECO:0000313" key="2">
    <source>
        <dbReference type="EMBL" id="AKH47104.1"/>
    </source>
</evidence>
<name>A0A0F7L3G1_9VIRU</name>
<feature type="region of interest" description="Disordered" evidence="1">
    <location>
        <begin position="37"/>
        <end position="75"/>
    </location>
</feature>
<protein>
    <submittedName>
        <fullName evidence="2">Uncharacterized protein</fullName>
    </submittedName>
</protein>
<evidence type="ECO:0000256" key="1">
    <source>
        <dbReference type="SAM" id="MobiDB-lite"/>
    </source>
</evidence>
<organism evidence="2">
    <name type="scientific">uncultured marine virus</name>
    <dbReference type="NCBI Taxonomy" id="186617"/>
    <lineage>
        <taxon>Viruses</taxon>
        <taxon>environmental samples</taxon>
    </lineage>
</organism>
<accession>A0A0F7L3G1</accession>
<reference evidence="2" key="1">
    <citation type="journal article" date="2015" name="Front. Microbiol.">
        <title>Combining genomic sequencing methods to explore viral diversity and reveal potential virus-host interactions.</title>
        <authorList>
            <person name="Chow C.E."/>
            <person name="Winget D.M."/>
            <person name="White R.A.III."/>
            <person name="Hallam S.J."/>
            <person name="Suttle C.A."/>
        </authorList>
    </citation>
    <scope>NUCLEOTIDE SEQUENCE</scope>
    <source>
        <strain evidence="2">Anoxic2_5</strain>
    </source>
</reference>
<proteinExistence type="predicted"/>
<sequence>MAGCRRSLLPHILDGHGCGVVRVRMDVRLVHDLMQGSPASATSGQQAGPARADGYPLGLGGERLQDGRGRRHDGGQRALAGACDVLAQEVSVSRAGVLVPSHTGEGSFDVVGQCHHSPHTRQ</sequence>
<feature type="compositionally biased region" description="Polar residues" evidence="1">
    <location>
        <begin position="37"/>
        <end position="46"/>
    </location>
</feature>